<dbReference type="PANTHER" id="PTHR43595:SF2">
    <property type="entry name" value="SMALL RIBOSOMAL SUBUNIT PROTEIN MS42"/>
    <property type="match status" value="1"/>
</dbReference>
<keyword evidence="3 5" id="KW-0479">Metal-binding</keyword>
<evidence type="ECO:0000256" key="5">
    <source>
        <dbReference type="PIRSR" id="PIRSR000349-1"/>
    </source>
</evidence>
<dbReference type="InterPro" id="IPR036324">
    <property type="entry name" value="Mn/Fe_SOD_N_sf"/>
</dbReference>
<dbReference type="PANTHER" id="PTHR43595">
    <property type="entry name" value="37S RIBOSOMAL PROTEIN S26, MITOCHONDRIAL"/>
    <property type="match status" value="1"/>
</dbReference>
<evidence type="ECO:0000256" key="3">
    <source>
        <dbReference type="ARBA" id="ARBA00022723"/>
    </source>
</evidence>
<dbReference type="PROSITE" id="PS00088">
    <property type="entry name" value="SOD_MN"/>
    <property type="match status" value="1"/>
</dbReference>
<comment type="similarity">
    <text evidence="1 6">Belongs to the iron/manganese superoxide dismutase family.</text>
</comment>
<feature type="binding site" evidence="5">
    <location>
        <position position="81"/>
    </location>
    <ligand>
        <name>Mn(2+)</name>
        <dbReference type="ChEBI" id="CHEBI:29035"/>
    </ligand>
</feature>
<sequence length="201" mass="22635">MFTLPDLPYPLDALEPYIDRATMEIHHGKHHRAYVDNLNKALAGQDALLKMPIEELLKNIAQVPDGSRQAVINHGGGHANHSFFWQVMAPPQNSSPAGKLLTALNSAFGSVDKFKEAFTARAMSVFGSGWAFLIKKPDGSLALKRHSFQNSPLMHGNTPILGVDVWEHAYYLKYQNRRADYIQAWWHVVNWQTVGDLFNSR</sequence>
<dbReference type="PRINTS" id="PR01703">
    <property type="entry name" value="MNSODISMTASE"/>
</dbReference>
<comment type="caution">
    <text evidence="9">The sequence shown here is derived from an EMBL/GenBank/DDBJ whole genome shotgun (WGS) entry which is preliminary data.</text>
</comment>
<evidence type="ECO:0000256" key="6">
    <source>
        <dbReference type="RuleBase" id="RU000414"/>
    </source>
</evidence>
<dbReference type="SUPFAM" id="SSF54719">
    <property type="entry name" value="Fe,Mn superoxide dismutase (SOD), C-terminal domain"/>
    <property type="match status" value="1"/>
</dbReference>
<dbReference type="GO" id="GO:0004784">
    <property type="term" value="F:superoxide dismutase activity"/>
    <property type="evidence" value="ECO:0007669"/>
    <property type="project" value="UniProtKB-EC"/>
</dbReference>
<evidence type="ECO:0000259" key="8">
    <source>
        <dbReference type="Pfam" id="PF02777"/>
    </source>
</evidence>
<evidence type="ECO:0000256" key="4">
    <source>
        <dbReference type="ARBA" id="ARBA00023002"/>
    </source>
</evidence>
<feature type="domain" description="Manganese/iron superoxide dismutase C-terminal" evidence="8">
    <location>
        <begin position="96"/>
        <end position="195"/>
    </location>
</feature>
<dbReference type="GO" id="GO:0005737">
    <property type="term" value="C:cytoplasm"/>
    <property type="evidence" value="ECO:0007669"/>
    <property type="project" value="TreeGrafter"/>
</dbReference>
<evidence type="ECO:0000259" key="7">
    <source>
        <dbReference type="Pfam" id="PF00081"/>
    </source>
</evidence>
<dbReference type="Pfam" id="PF02777">
    <property type="entry name" value="Sod_Fe_C"/>
    <property type="match status" value="1"/>
</dbReference>
<dbReference type="InterPro" id="IPR019833">
    <property type="entry name" value="Mn/Fe_SOD_BS"/>
</dbReference>
<dbReference type="Gene3D" id="3.55.40.20">
    <property type="entry name" value="Iron/manganese superoxide dismutase, C-terminal domain"/>
    <property type="match status" value="1"/>
</dbReference>
<dbReference type="EC" id="1.15.1.1" evidence="2 6"/>
<dbReference type="AlphaFoldDB" id="A0A1F4YFM4"/>
<organism evidence="9 10">
    <name type="scientific">Candidatus Amesbacteria bacterium RIFCSPHIGHO2_01_FULL_48_32b</name>
    <dbReference type="NCBI Taxonomy" id="1797253"/>
    <lineage>
        <taxon>Bacteria</taxon>
        <taxon>Candidatus Amesiibacteriota</taxon>
    </lineage>
</organism>
<keyword evidence="4 6" id="KW-0560">Oxidoreductase</keyword>
<evidence type="ECO:0000313" key="9">
    <source>
        <dbReference type="EMBL" id="OGC92779.1"/>
    </source>
</evidence>
<dbReference type="FunFam" id="1.10.287.990:FF:000001">
    <property type="entry name" value="Superoxide dismutase"/>
    <property type="match status" value="1"/>
</dbReference>
<feature type="binding site" evidence="5">
    <location>
        <position position="168"/>
    </location>
    <ligand>
        <name>Mn(2+)</name>
        <dbReference type="ChEBI" id="CHEBI:29035"/>
    </ligand>
</feature>
<dbReference type="PIRSF" id="PIRSF000349">
    <property type="entry name" value="SODismutase"/>
    <property type="match status" value="1"/>
</dbReference>
<feature type="binding site" evidence="5">
    <location>
        <position position="26"/>
    </location>
    <ligand>
        <name>Mn(2+)</name>
        <dbReference type="ChEBI" id="CHEBI:29035"/>
    </ligand>
</feature>
<dbReference type="GO" id="GO:0046872">
    <property type="term" value="F:metal ion binding"/>
    <property type="evidence" value="ECO:0007669"/>
    <property type="project" value="UniProtKB-KW"/>
</dbReference>
<dbReference type="FunFam" id="3.55.40.20:FF:000004">
    <property type="entry name" value="Superoxide dismutase [Fe]"/>
    <property type="match status" value="1"/>
</dbReference>
<gene>
    <name evidence="9" type="ORF">A2876_03810</name>
</gene>
<evidence type="ECO:0000256" key="2">
    <source>
        <dbReference type="ARBA" id="ARBA00012682"/>
    </source>
</evidence>
<dbReference type="Pfam" id="PF00081">
    <property type="entry name" value="Sod_Fe_N"/>
    <property type="match status" value="1"/>
</dbReference>
<dbReference type="Proteomes" id="UP000178176">
    <property type="component" value="Unassembled WGS sequence"/>
</dbReference>
<dbReference type="Gene3D" id="1.10.287.990">
    <property type="entry name" value="Fe,Mn superoxide dismutase (SOD) domain"/>
    <property type="match status" value="1"/>
</dbReference>
<evidence type="ECO:0000256" key="1">
    <source>
        <dbReference type="ARBA" id="ARBA00008714"/>
    </source>
</evidence>
<dbReference type="EMBL" id="MEXH01000007">
    <property type="protein sequence ID" value="OGC92779.1"/>
    <property type="molecule type" value="Genomic_DNA"/>
</dbReference>
<protein>
    <recommendedName>
        <fullName evidence="2 6">Superoxide dismutase</fullName>
        <ecNumber evidence="2 6">1.15.1.1</ecNumber>
    </recommendedName>
</protein>
<feature type="domain" description="Manganese/iron superoxide dismutase N-terminal" evidence="7">
    <location>
        <begin position="2"/>
        <end position="89"/>
    </location>
</feature>
<comment type="catalytic activity">
    <reaction evidence="6">
        <text>2 superoxide + 2 H(+) = H2O2 + O2</text>
        <dbReference type="Rhea" id="RHEA:20696"/>
        <dbReference type="ChEBI" id="CHEBI:15378"/>
        <dbReference type="ChEBI" id="CHEBI:15379"/>
        <dbReference type="ChEBI" id="CHEBI:16240"/>
        <dbReference type="ChEBI" id="CHEBI:18421"/>
        <dbReference type="EC" id="1.15.1.1"/>
    </reaction>
</comment>
<accession>A0A1F4YFM4</accession>
<comment type="function">
    <text evidence="6">Destroys radicals which are normally produced within the cells and which are toxic to biological systems.</text>
</comment>
<dbReference type="InterPro" id="IPR019831">
    <property type="entry name" value="Mn/Fe_SOD_N"/>
</dbReference>
<feature type="binding site" evidence="5">
    <location>
        <position position="164"/>
    </location>
    <ligand>
        <name>Mn(2+)</name>
        <dbReference type="ChEBI" id="CHEBI:29035"/>
    </ligand>
</feature>
<evidence type="ECO:0000313" key="10">
    <source>
        <dbReference type="Proteomes" id="UP000178176"/>
    </source>
</evidence>
<proteinExistence type="inferred from homology"/>
<dbReference type="SUPFAM" id="SSF46609">
    <property type="entry name" value="Fe,Mn superoxide dismutase (SOD), N-terminal domain"/>
    <property type="match status" value="1"/>
</dbReference>
<dbReference type="InterPro" id="IPR036314">
    <property type="entry name" value="SOD_C_sf"/>
</dbReference>
<dbReference type="InterPro" id="IPR001189">
    <property type="entry name" value="Mn/Fe_SOD"/>
</dbReference>
<dbReference type="InterPro" id="IPR019832">
    <property type="entry name" value="Mn/Fe_SOD_C"/>
</dbReference>
<name>A0A1F4YFM4_9BACT</name>
<reference evidence="9 10" key="1">
    <citation type="journal article" date="2016" name="Nat. Commun.">
        <title>Thousands of microbial genomes shed light on interconnected biogeochemical processes in an aquifer system.</title>
        <authorList>
            <person name="Anantharaman K."/>
            <person name="Brown C.T."/>
            <person name="Hug L.A."/>
            <person name="Sharon I."/>
            <person name="Castelle C.J."/>
            <person name="Probst A.J."/>
            <person name="Thomas B.C."/>
            <person name="Singh A."/>
            <person name="Wilkins M.J."/>
            <person name="Karaoz U."/>
            <person name="Brodie E.L."/>
            <person name="Williams K.H."/>
            <person name="Hubbard S.S."/>
            <person name="Banfield J.F."/>
        </authorList>
    </citation>
    <scope>NUCLEOTIDE SEQUENCE [LARGE SCALE GENOMIC DNA]</scope>
</reference>